<keyword evidence="5" id="KW-1185">Reference proteome</keyword>
<dbReference type="Pfam" id="PF01370">
    <property type="entry name" value="Epimerase"/>
    <property type="match status" value="1"/>
</dbReference>
<gene>
    <name evidence="4" type="ORF">APZ41_013130</name>
</gene>
<dbReference type="Proteomes" id="UP000054844">
    <property type="component" value="Unassembled WGS sequence"/>
</dbReference>
<proteinExistence type="predicted"/>
<sequence length="306" mass="31919">MKVLLTGADGFLGRALAQALAGTAGIGTLILVDRAFHGQPPAGAECRDGDLANPAFLDVLFADPPDAVIHLASVPGSLAEKEPELGWQANVLAPFGLVRRAAGRRRADGTPLRFIFASSIAVYGDLGVAPVTPDTPARPRMSYGAHKLMTEILVSDLTRRGELSGVSLRLPGLVARPLTESGHGSAFMSRVIHMAARGEPYDCPVPEDAAAWWMSREACVAAFLHALATAGGPSVVQLPALHLTAGVVAAAAAGLHGHRPRITWGDDPGLTRLFGRFPPLDQRAAEAAGYQADRDAEALARAALTA</sequence>
<organism evidence="4 5">
    <name type="scientific">Roseomonas mucosa</name>
    <dbReference type="NCBI Taxonomy" id="207340"/>
    <lineage>
        <taxon>Bacteria</taxon>
        <taxon>Pseudomonadati</taxon>
        <taxon>Pseudomonadota</taxon>
        <taxon>Alphaproteobacteria</taxon>
        <taxon>Acetobacterales</taxon>
        <taxon>Roseomonadaceae</taxon>
        <taxon>Roseomonas</taxon>
    </lineage>
</organism>
<dbReference type="PANTHER" id="PTHR43103:SF3">
    <property type="entry name" value="ADP-L-GLYCERO-D-MANNO-HEPTOSE-6-EPIMERASE"/>
    <property type="match status" value="1"/>
</dbReference>
<dbReference type="PANTHER" id="PTHR43103">
    <property type="entry name" value="NUCLEOSIDE-DIPHOSPHATE-SUGAR EPIMERASE"/>
    <property type="match status" value="1"/>
</dbReference>
<dbReference type="InterPro" id="IPR001509">
    <property type="entry name" value="Epimerase_deHydtase"/>
</dbReference>
<dbReference type="STRING" id="207340.APZ41_013130"/>
<evidence type="ECO:0000313" key="4">
    <source>
        <dbReference type="EMBL" id="ONH82727.1"/>
    </source>
</evidence>
<protein>
    <recommendedName>
        <fullName evidence="3">NAD-dependent epimerase/dehydratase domain-containing protein</fullName>
    </recommendedName>
</protein>
<name>A0A1S8D4H0_9PROT</name>
<dbReference type="InterPro" id="IPR036291">
    <property type="entry name" value="NAD(P)-bd_dom_sf"/>
</dbReference>
<feature type="domain" description="NAD-dependent epimerase/dehydratase" evidence="3">
    <location>
        <begin position="3"/>
        <end position="229"/>
    </location>
</feature>
<dbReference type="Gene3D" id="3.40.50.720">
    <property type="entry name" value="NAD(P)-binding Rossmann-like Domain"/>
    <property type="match status" value="1"/>
</dbReference>
<evidence type="ECO:0000256" key="1">
    <source>
        <dbReference type="ARBA" id="ARBA00022857"/>
    </source>
</evidence>
<evidence type="ECO:0000259" key="3">
    <source>
        <dbReference type="Pfam" id="PF01370"/>
    </source>
</evidence>
<dbReference type="EMBL" id="LLWF02000044">
    <property type="protein sequence ID" value="ONH82727.1"/>
    <property type="molecule type" value="Genomic_DNA"/>
</dbReference>
<keyword evidence="1" id="KW-0521">NADP</keyword>
<dbReference type="Gene3D" id="3.90.25.10">
    <property type="entry name" value="UDP-galactose 4-epimerase, domain 1"/>
    <property type="match status" value="1"/>
</dbReference>
<dbReference type="AlphaFoldDB" id="A0A1S8D4H0"/>
<accession>A0A1S8D4H0</accession>
<dbReference type="SUPFAM" id="SSF51735">
    <property type="entry name" value="NAD(P)-binding Rossmann-fold domains"/>
    <property type="match status" value="1"/>
</dbReference>
<comment type="caution">
    <text evidence="4">The sequence shown here is derived from an EMBL/GenBank/DDBJ whole genome shotgun (WGS) entry which is preliminary data.</text>
</comment>
<evidence type="ECO:0000313" key="5">
    <source>
        <dbReference type="Proteomes" id="UP000054844"/>
    </source>
</evidence>
<reference evidence="4" key="1">
    <citation type="submission" date="2016-12" db="EMBL/GenBank/DDBJ databases">
        <title>Draft genome sequence of Roseomonas mucosa strain AU37, isolated from a peripheral intravenous catheter.</title>
        <authorList>
            <person name="Choudhury M.A."/>
            <person name="Sidjabat H.E."/>
            <person name="Wailan A.M."/>
            <person name="Zhang L."/>
            <person name="Marsh N.M."/>
            <person name="Rickard C.M."/>
            <person name="Davies M."/>
            <person name="Mcmillan D.J."/>
        </authorList>
    </citation>
    <scope>NUCLEOTIDE SEQUENCE [LARGE SCALE GENOMIC DNA]</scope>
    <source>
        <strain evidence="4">AU37</strain>
    </source>
</reference>
<evidence type="ECO:0000256" key="2">
    <source>
        <dbReference type="ARBA" id="ARBA00023277"/>
    </source>
</evidence>
<keyword evidence="2" id="KW-0119">Carbohydrate metabolism</keyword>